<dbReference type="PRINTS" id="PR00131">
    <property type="entry name" value="GLHYDRLASE1"/>
</dbReference>
<evidence type="ECO:0000256" key="4">
    <source>
        <dbReference type="ARBA" id="ARBA00023180"/>
    </source>
</evidence>
<organism evidence="8 9">
    <name type="scientific">Pieris macdunnoughi</name>
    <dbReference type="NCBI Taxonomy" id="345717"/>
    <lineage>
        <taxon>Eukaryota</taxon>
        <taxon>Metazoa</taxon>
        <taxon>Ecdysozoa</taxon>
        <taxon>Arthropoda</taxon>
        <taxon>Hexapoda</taxon>
        <taxon>Insecta</taxon>
        <taxon>Pterygota</taxon>
        <taxon>Neoptera</taxon>
        <taxon>Endopterygota</taxon>
        <taxon>Lepidoptera</taxon>
        <taxon>Glossata</taxon>
        <taxon>Ditrysia</taxon>
        <taxon>Papilionoidea</taxon>
        <taxon>Pieridae</taxon>
        <taxon>Pierinae</taxon>
        <taxon>Pieris</taxon>
    </lineage>
</organism>
<reference evidence="8" key="1">
    <citation type="submission" date="2021-02" db="EMBL/GenBank/DDBJ databases">
        <authorList>
            <person name="Steward A R."/>
        </authorList>
    </citation>
    <scope>NUCLEOTIDE SEQUENCE</scope>
</reference>
<dbReference type="GO" id="GO:0008422">
    <property type="term" value="F:beta-glucosidase activity"/>
    <property type="evidence" value="ECO:0007669"/>
    <property type="project" value="TreeGrafter"/>
</dbReference>
<dbReference type="PANTHER" id="PTHR10353:SF36">
    <property type="entry name" value="LP05116P"/>
    <property type="match status" value="1"/>
</dbReference>
<dbReference type="Gene3D" id="3.20.20.80">
    <property type="entry name" value="Glycosidases"/>
    <property type="match status" value="1"/>
</dbReference>
<dbReference type="SUPFAM" id="SSF51445">
    <property type="entry name" value="(Trans)glycosidases"/>
    <property type="match status" value="1"/>
</dbReference>
<sequence length="483" mass="55178">MYWLVVWTVFVTWCEAASKFPAGFQFGSATSSYQVEGAWNASDKSPSIWDVFVHEHPSAIADHSNGDVACDSYHLWKKDIALARSLGLNFYRFSIAWPRLLPEGFSNNVSKDGTTYYNNLINGLLSVGIEPVVTLYHWDLPQNLQDLGGWTNIEIVNWFQEYARVAFTLFGDRVKTWVTINEPTSFCNVGYGTGILAPGVVSPGIGEYLCAKNALLSHAKAYRLYEKEFRDKYKGQVGLTNQFVWYEAKNPGQEQNAQLARDLGELYTFPIFSNIGGWPPNIEFIIAKNSRAENYSSSRLPALTEEEINLVKGSADFFGVNYYTSRLVEEACHHEQILVWPLFGSRELGLVFSYDSTWLPRYDWIASYPPGIRRLMKSLTERYGNIEIKIFENGFGMSDPSLNDTRRVQYIRDHLEQVFLSITEDGVNVTAYTAWALIDNFEWNSGYKSRFGIVHVDYNDPKLKRTPRASAYYYADVIKKREV</sequence>
<name>A0A821SUM1_9NEOP</name>
<dbReference type="Proteomes" id="UP000663880">
    <property type="component" value="Unassembled WGS sequence"/>
</dbReference>
<comment type="similarity">
    <text evidence="1 6">Belongs to the glycosyl hydrolase 1 family.</text>
</comment>
<dbReference type="InterPro" id="IPR033132">
    <property type="entry name" value="GH_1_N_CS"/>
</dbReference>
<dbReference type="AlphaFoldDB" id="A0A821SUM1"/>
<dbReference type="Pfam" id="PF00232">
    <property type="entry name" value="Glyco_hydro_1"/>
    <property type="match status" value="1"/>
</dbReference>
<dbReference type="OrthoDB" id="65569at2759"/>
<evidence type="ECO:0000256" key="2">
    <source>
        <dbReference type="ARBA" id="ARBA00011738"/>
    </source>
</evidence>
<dbReference type="PROSITE" id="PS00653">
    <property type="entry name" value="GLYCOSYL_HYDROL_F1_2"/>
    <property type="match status" value="1"/>
</dbReference>
<keyword evidence="4" id="KW-0325">Glycoprotein</keyword>
<protein>
    <recommendedName>
        <fullName evidence="10">Myrosinase 1-like</fullName>
    </recommendedName>
</protein>
<comment type="subunit">
    <text evidence="2">Homodimer.</text>
</comment>
<accession>A0A821SUM1</accession>
<feature type="chain" id="PRO_5032518880" description="Myrosinase 1-like" evidence="7">
    <location>
        <begin position="17"/>
        <end position="483"/>
    </location>
</feature>
<evidence type="ECO:0000313" key="8">
    <source>
        <dbReference type="EMBL" id="CAF4860214.1"/>
    </source>
</evidence>
<dbReference type="GO" id="GO:0005975">
    <property type="term" value="P:carbohydrate metabolic process"/>
    <property type="evidence" value="ECO:0007669"/>
    <property type="project" value="InterPro"/>
</dbReference>
<keyword evidence="3" id="KW-0378">Hydrolase</keyword>
<dbReference type="PANTHER" id="PTHR10353">
    <property type="entry name" value="GLYCOSYL HYDROLASE"/>
    <property type="match status" value="1"/>
</dbReference>
<dbReference type="InterPro" id="IPR001360">
    <property type="entry name" value="Glyco_hydro_1"/>
</dbReference>
<evidence type="ECO:0000256" key="6">
    <source>
        <dbReference type="RuleBase" id="RU003690"/>
    </source>
</evidence>
<keyword evidence="7" id="KW-0732">Signal</keyword>
<evidence type="ECO:0000256" key="3">
    <source>
        <dbReference type="ARBA" id="ARBA00022801"/>
    </source>
</evidence>
<keyword evidence="5" id="KW-0326">Glycosidase</keyword>
<dbReference type="InterPro" id="IPR017853">
    <property type="entry name" value="GH"/>
</dbReference>
<dbReference type="FunFam" id="3.20.20.80:FF:000013">
    <property type="entry name" value="lactase-phlorizin hydrolase"/>
    <property type="match status" value="1"/>
</dbReference>
<comment type="caution">
    <text evidence="8">The sequence shown here is derived from an EMBL/GenBank/DDBJ whole genome shotgun (WGS) entry which is preliminary data.</text>
</comment>
<evidence type="ECO:0000256" key="1">
    <source>
        <dbReference type="ARBA" id="ARBA00010838"/>
    </source>
</evidence>
<evidence type="ECO:0000313" key="9">
    <source>
        <dbReference type="Proteomes" id="UP000663880"/>
    </source>
</evidence>
<dbReference type="EMBL" id="CAJOBZ010000019">
    <property type="protein sequence ID" value="CAF4860214.1"/>
    <property type="molecule type" value="Genomic_DNA"/>
</dbReference>
<proteinExistence type="inferred from homology"/>
<evidence type="ECO:0000256" key="5">
    <source>
        <dbReference type="ARBA" id="ARBA00023295"/>
    </source>
</evidence>
<gene>
    <name evidence="8" type="ORF">PMACD_LOCUS7852</name>
</gene>
<evidence type="ECO:0000256" key="7">
    <source>
        <dbReference type="SAM" id="SignalP"/>
    </source>
</evidence>
<keyword evidence="9" id="KW-1185">Reference proteome</keyword>
<evidence type="ECO:0008006" key="10">
    <source>
        <dbReference type="Google" id="ProtNLM"/>
    </source>
</evidence>
<feature type="signal peptide" evidence="7">
    <location>
        <begin position="1"/>
        <end position="16"/>
    </location>
</feature>